<comment type="subcellular location">
    <subcellularLocation>
        <location evidence="1">Membrane</location>
        <topology evidence="1">Single-pass membrane protein</topology>
    </subcellularLocation>
    <subcellularLocation>
        <location evidence="12">Mitochondrion inner membrane</location>
    </subcellularLocation>
</comment>
<dbReference type="PROSITE" id="PS51296">
    <property type="entry name" value="RIESKE"/>
    <property type="match status" value="1"/>
</dbReference>
<evidence type="ECO:0000256" key="9">
    <source>
        <dbReference type="ARBA" id="ARBA00023136"/>
    </source>
</evidence>
<accession>A0AAN8PVN4</accession>
<comment type="similarity">
    <text evidence="2">Belongs to the Rieske iron-sulfur protein family.</text>
</comment>
<dbReference type="EMBL" id="JAWJWE010000038">
    <property type="protein sequence ID" value="KAK6623069.1"/>
    <property type="molecule type" value="Genomic_DNA"/>
</dbReference>
<dbReference type="GO" id="GO:0005743">
    <property type="term" value="C:mitochondrial inner membrane"/>
    <property type="evidence" value="ECO:0007669"/>
    <property type="project" value="UniProtKB-SubCell"/>
</dbReference>
<comment type="cofactor">
    <cofactor evidence="11">
        <name>[2Fe-2S] cluster</name>
        <dbReference type="ChEBI" id="CHEBI:190135"/>
    </cofactor>
    <text evidence="11">Binds 1 [2Fe-2S] cluster per subunit.</text>
</comment>
<keyword evidence="11" id="KW-0813">Transport</keyword>
<evidence type="ECO:0000256" key="5">
    <source>
        <dbReference type="ARBA" id="ARBA00022723"/>
    </source>
</evidence>
<dbReference type="InterPro" id="IPR036922">
    <property type="entry name" value="Rieske_2Fe-2S_sf"/>
</dbReference>
<evidence type="ECO:0000256" key="12">
    <source>
        <dbReference type="RuleBase" id="RU004495"/>
    </source>
</evidence>
<dbReference type="Pfam" id="PF02921">
    <property type="entry name" value="UCR_TM"/>
    <property type="match status" value="1"/>
</dbReference>
<keyword evidence="11" id="KW-0249">Electron transport</keyword>
<keyword evidence="10" id="KW-1015">Disulfide bond</keyword>
<dbReference type="InterPro" id="IPR017941">
    <property type="entry name" value="Rieske_2Fe-2S"/>
</dbReference>
<dbReference type="FunFam" id="2.102.10.10:FF:000001">
    <property type="entry name" value="Cytochrome b-c1 complex subunit Rieske, mitochondrial"/>
    <property type="match status" value="1"/>
</dbReference>
<evidence type="ECO:0000313" key="15">
    <source>
        <dbReference type="Proteomes" id="UP001372834"/>
    </source>
</evidence>
<dbReference type="EC" id="7.1.1.8" evidence="11"/>
<proteinExistence type="inferred from homology"/>
<dbReference type="InterPro" id="IPR014349">
    <property type="entry name" value="Rieske_Fe-S_prot"/>
</dbReference>
<dbReference type="AlphaFoldDB" id="A0AAN8PVN4"/>
<dbReference type="InterPro" id="IPR005805">
    <property type="entry name" value="Rieske_Fe-S_prot_C"/>
</dbReference>
<dbReference type="CDD" id="cd03470">
    <property type="entry name" value="Rieske_cytochrome_bc1"/>
    <property type="match status" value="1"/>
</dbReference>
<evidence type="ECO:0000256" key="10">
    <source>
        <dbReference type="ARBA" id="ARBA00023157"/>
    </source>
</evidence>
<comment type="caution">
    <text evidence="14">The sequence shown here is derived from an EMBL/GenBank/DDBJ whole genome shotgun (WGS) entry which is preliminary data.</text>
</comment>
<dbReference type="PRINTS" id="PR00162">
    <property type="entry name" value="RIESKE"/>
</dbReference>
<keyword evidence="12" id="KW-0496">Mitochondrion</keyword>
<keyword evidence="8" id="KW-0411">Iron-sulfur</keyword>
<evidence type="ECO:0000256" key="2">
    <source>
        <dbReference type="ARBA" id="ARBA00010651"/>
    </source>
</evidence>
<keyword evidence="6" id="KW-1133">Transmembrane helix</keyword>
<dbReference type="InterPro" id="IPR004192">
    <property type="entry name" value="Rieske_TM"/>
</dbReference>
<dbReference type="InterPro" id="IPR037008">
    <property type="entry name" value="bc1_Rieske_TM_sf"/>
</dbReference>
<feature type="domain" description="Rieske" evidence="13">
    <location>
        <begin position="175"/>
        <end position="270"/>
    </location>
</feature>
<evidence type="ECO:0000256" key="3">
    <source>
        <dbReference type="ARBA" id="ARBA00022692"/>
    </source>
</evidence>
<dbReference type="InterPro" id="IPR006317">
    <property type="entry name" value="Ubiquinol_cyt_c_Rdtase_Fe-S-su"/>
</dbReference>
<dbReference type="GO" id="GO:0046872">
    <property type="term" value="F:metal ion binding"/>
    <property type="evidence" value="ECO:0007669"/>
    <property type="project" value="UniProtKB-KW"/>
</dbReference>
<dbReference type="SUPFAM" id="SSF50022">
    <property type="entry name" value="ISP domain"/>
    <property type="match status" value="1"/>
</dbReference>
<organism evidence="14 15">
    <name type="scientific">Polyplax serrata</name>
    <name type="common">Common mouse louse</name>
    <dbReference type="NCBI Taxonomy" id="468196"/>
    <lineage>
        <taxon>Eukaryota</taxon>
        <taxon>Metazoa</taxon>
        <taxon>Ecdysozoa</taxon>
        <taxon>Arthropoda</taxon>
        <taxon>Hexapoda</taxon>
        <taxon>Insecta</taxon>
        <taxon>Pterygota</taxon>
        <taxon>Neoptera</taxon>
        <taxon>Paraneoptera</taxon>
        <taxon>Psocodea</taxon>
        <taxon>Troctomorpha</taxon>
        <taxon>Phthiraptera</taxon>
        <taxon>Anoplura</taxon>
        <taxon>Polyplacidae</taxon>
        <taxon>Polyplax</taxon>
    </lineage>
</organism>
<keyword evidence="7" id="KW-0408">Iron</keyword>
<dbReference type="NCBIfam" id="TIGR01416">
    <property type="entry name" value="Rieske_proteo"/>
    <property type="match status" value="1"/>
</dbReference>
<comment type="miscellaneous">
    <text evidence="11">The Rieske protein is a high potential 2Fe-2S protein.</text>
</comment>
<reference evidence="14 15" key="1">
    <citation type="submission" date="2023-10" db="EMBL/GenBank/DDBJ databases">
        <title>Genomes of two closely related lineages of the louse Polyplax serrata with different host specificities.</title>
        <authorList>
            <person name="Martinu J."/>
            <person name="Tarabai H."/>
            <person name="Stefka J."/>
            <person name="Hypsa V."/>
        </authorList>
    </citation>
    <scope>NUCLEOTIDE SEQUENCE [LARGE SCALE GENOMIC DNA]</scope>
    <source>
        <strain evidence="14">HR10_N</strain>
    </source>
</reference>
<evidence type="ECO:0000256" key="8">
    <source>
        <dbReference type="ARBA" id="ARBA00023014"/>
    </source>
</evidence>
<name>A0AAN8PVN4_POLSC</name>
<dbReference type="SUPFAM" id="SSF81502">
    <property type="entry name" value="ISP transmembrane anchor"/>
    <property type="match status" value="1"/>
</dbReference>
<keyword evidence="9" id="KW-0472">Membrane</keyword>
<keyword evidence="12" id="KW-0679">Respiratory chain</keyword>
<keyword evidence="3" id="KW-0812">Transmembrane</keyword>
<sequence length="271" mass="29493">MIKAVSRAGNLSNLLRSTNTAGATTILPIVPAVPEEETPKYPLQRVRATAYTSACNLPVKKMSVITGPTANFSVRYNHTDVRVPDFTPYRKENRKNAEVNSHEAEITNKLVTCVTLGVGAAGAAYLGKGTVVRLLKSMTASAEVLAMAKIEIKKSDVPEGKNITFKWRGKPLFVRHRTDEEIATEGAVDLSTLRDPEPDSVRARDPKWLVVIGVCTHLGCIPIANQGDWGGYYCPCHGSHYDAAGRIRKGPAPLNLEIPPYEFIDDVIVVG</sequence>
<comment type="catalytic activity">
    <reaction evidence="11">
        <text>a quinol + 2 Fe(III)-[cytochrome c](out) = a quinone + 2 Fe(II)-[cytochrome c](out) + 2 H(+)(out)</text>
        <dbReference type="Rhea" id="RHEA:11484"/>
        <dbReference type="Rhea" id="RHEA-COMP:10350"/>
        <dbReference type="Rhea" id="RHEA-COMP:14399"/>
        <dbReference type="ChEBI" id="CHEBI:15378"/>
        <dbReference type="ChEBI" id="CHEBI:24646"/>
        <dbReference type="ChEBI" id="CHEBI:29033"/>
        <dbReference type="ChEBI" id="CHEBI:29034"/>
        <dbReference type="ChEBI" id="CHEBI:132124"/>
        <dbReference type="EC" id="7.1.1.8"/>
    </reaction>
</comment>
<evidence type="ECO:0000313" key="14">
    <source>
        <dbReference type="EMBL" id="KAK6623069.1"/>
    </source>
</evidence>
<dbReference type="Gene3D" id="2.102.10.10">
    <property type="entry name" value="Rieske [2Fe-2S] iron-sulphur domain"/>
    <property type="match status" value="1"/>
</dbReference>
<protein>
    <recommendedName>
        <fullName evidence="11">Cytochrome b-c1 complex subunit Rieske, mitochondrial</fullName>
        <ecNumber evidence="11">7.1.1.8</ecNumber>
    </recommendedName>
</protein>
<dbReference type="Pfam" id="PF00355">
    <property type="entry name" value="Rieske"/>
    <property type="match status" value="1"/>
</dbReference>
<gene>
    <name evidence="14" type="ORF">RUM43_008921</name>
</gene>
<evidence type="ECO:0000259" key="13">
    <source>
        <dbReference type="PROSITE" id="PS51296"/>
    </source>
</evidence>
<dbReference type="Gene3D" id="1.20.5.270">
    <property type="entry name" value="Ubiquinol cytochrome reductase, transmembrane domain"/>
    <property type="match status" value="1"/>
</dbReference>
<dbReference type="GO" id="GO:0051537">
    <property type="term" value="F:2 iron, 2 sulfur cluster binding"/>
    <property type="evidence" value="ECO:0007669"/>
    <property type="project" value="UniProtKB-KW"/>
</dbReference>
<keyword evidence="5" id="KW-0479">Metal-binding</keyword>
<evidence type="ECO:0000256" key="4">
    <source>
        <dbReference type="ARBA" id="ARBA00022714"/>
    </source>
</evidence>
<evidence type="ECO:0000256" key="11">
    <source>
        <dbReference type="RuleBase" id="RU004494"/>
    </source>
</evidence>
<evidence type="ECO:0000256" key="6">
    <source>
        <dbReference type="ARBA" id="ARBA00022989"/>
    </source>
</evidence>
<dbReference type="Proteomes" id="UP001372834">
    <property type="component" value="Unassembled WGS sequence"/>
</dbReference>
<dbReference type="GO" id="GO:0008121">
    <property type="term" value="F:quinol-cytochrome-c reductase activity"/>
    <property type="evidence" value="ECO:0007669"/>
    <property type="project" value="UniProtKB-EC"/>
</dbReference>
<evidence type="ECO:0000256" key="7">
    <source>
        <dbReference type="ARBA" id="ARBA00023004"/>
    </source>
</evidence>
<evidence type="ECO:0000256" key="1">
    <source>
        <dbReference type="ARBA" id="ARBA00004167"/>
    </source>
</evidence>
<dbReference type="PANTHER" id="PTHR10134">
    <property type="entry name" value="CYTOCHROME B-C1 COMPLEX SUBUNIT RIESKE, MITOCHONDRIAL"/>
    <property type="match status" value="1"/>
</dbReference>
<keyword evidence="4" id="KW-0001">2Fe-2S</keyword>